<reference evidence="1 2" key="1">
    <citation type="journal article" date="2013" name="Genome Announc.">
        <title>Draft Genome Sequence of Desulfotignum phosphitoxidans DSM 13687 Strain FiPS-3.</title>
        <authorList>
            <person name="Poehlein A."/>
            <person name="Daniel R."/>
            <person name="Simeonova D.D."/>
        </authorList>
    </citation>
    <scope>NUCLEOTIDE SEQUENCE [LARGE SCALE GENOMIC DNA]</scope>
    <source>
        <strain evidence="1 2">DSM 13687</strain>
    </source>
</reference>
<dbReference type="PATRIC" id="fig|1286635.3.peg.4343"/>
<evidence type="ECO:0000313" key="2">
    <source>
        <dbReference type="Proteomes" id="UP000014216"/>
    </source>
</evidence>
<gene>
    <name evidence="1" type="ORF">Dpo_13c00210</name>
</gene>
<evidence type="ECO:0000313" key="1">
    <source>
        <dbReference type="EMBL" id="EMS77623.1"/>
    </source>
</evidence>
<keyword evidence="2" id="KW-1185">Reference proteome</keyword>
<dbReference type="RefSeq" id="WP_006968317.1">
    <property type="nucleotide sequence ID" value="NZ_APJX01000013.1"/>
</dbReference>
<dbReference type="AlphaFoldDB" id="S0FRB0"/>
<dbReference type="NCBIfam" id="NF047399">
    <property type="entry name" value="BrnA_antitoxin_add"/>
    <property type="match status" value="1"/>
</dbReference>
<name>S0FRB0_9BACT</name>
<organism evidence="1 2">
    <name type="scientific">Desulfotignum phosphitoxidans DSM 13687</name>
    <dbReference type="NCBI Taxonomy" id="1286635"/>
    <lineage>
        <taxon>Bacteria</taxon>
        <taxon>Pseudomonadati</taxon>
        <taxon>Thermodesulfobacteriota</taxon>
        <taxon>Desulfobacteria</taxon>
        <taxon>Desulfobacterales</taxon>
        <taxon>Desulfobacteraceae</taxon>
        <taxon>Desulfotignum</taxon>
    </lineage>
</organism>
<sequence length="90" mass="10338">MVKKKPAKSTEEFDRRFDDGEDIHDLIDISKAKIVRHGRKVRITIDIAEELVSEIDGIRATIGVDRGALIKVWLYERVKQEKELTAISHP</sequence>
<comment type="caution">
    <text evidence="1">The sequence shown here is derived from an EMBL/GenBank/DDBJ whole genome shotgun (WGS) entry which is preliminary data.</text>
</comment>
<proteinExistence type="predicted"/>
<dbReference type="OrthoDB" id="9798485at2"/>
<protein>
    <submittedName>
        <fullName evidence="1">HTH-domain containing protein CopG family</fullName>
    </submittedName>
</protein>
<accession>S0FRB0</accession>
<dbReference type="EMBL" id="APJX01000013">
    <property type="protein sequence ID" value="EMS77623.1"/>
    <property type="molecule type" value="Genomic_DNA"/>
</dbReference>
<dbReference type="Proteomes" id="UP000014216">
    <property type="component" value="Unassembled WGS sequence"/>
</dbReference>